<dbReference type="EMBL" id="CP021983">
    <property type="protein sequence ID" value="ASC74045.1"/>
    <property type="molecule type" value="Genomic_DNA"/>
</dbReference>
<dbReference type="STRING" id="1641165.XM38_01130"/>
<dbReference type="OrthoDB" id="1115105at2"/>
<dbReference type="Pfam" id="PF10184">
    <property type="entry name" value="DUF2358"/>
    <property type="match status" value="1"/>
</dbReference>
<organism evidence="1 2">
    <name type="scientific">Halomicronema hongdechloris C2206</name>
    <dbReference type="NCBI Taxonomy" id="1641165"/>
    <lineage>
        <taxon>Bacteria</taxon>
        <taxon>Bacillati</taxon>
        <taxon>Cyanobacteriota</taxon>
        <taxon>Cyanophyceae</taxon>
        <taxon>Nodosilineales</taxon>
        <taxon>Nodosilineaceae</taxon>
        <taxon>Halomicronema</taxon>
    </lineage>
</organism>
<dbReference type="PANTHER" id="PTHR31094">
    <property type="entry name" value="RIKEN CDNA 2310061I04 GENE"/>
    <property type="match status" value="1"/>
</dbReference>
<gene>
    <name evidence="1" type="ORF">XM38_050190</name>
</gene>
<sequence length="157" mass="18529">MASSSSPPLQPPPQEVVDQVIDRLEAELPTLFETDLTYDIYTQDILFKDPVNRFRGKFNYRIVFWTLRFHGRLFFTELHFDLHRVYRQATRHIRADWTVRGTLRLPWRPRILFNGVSDYQLNAAGLIYQHIDTWDRPPGDVLRQFWRGPGGGVKDEG</sequence>
<dbReference type="Proteomes" id="UP000191901">
    <property type="component" value="Chromosome"/>
</dbReference>
<dbReference type="Gene3D" id="3.10.450.50">
    <property type="match status" value="1"/>
</dbReference>
<evidence type="ECO:0000313" key="1">
    <source>
        <dbReference type="EMBL" id="ASC74045.1"/>
    </source>
</evidence>
<keyword evidence="2" id="KW-1185">Reference proteome</keyword>
<reference evidence="1 2" key="1">
    <citation type="journal article" date="2016" name="Biochim. Biophys. Acta">
        <title>Characterization of red-shifted phycobilisomes isolated from the chlorophyll f-containing cyanobacterium Halomicronema hongdechloris.</title>
        <authorList>
            <person name="Li Y."/>
            <person name="Lin Y."/>
            <person name="Garvey C.J."/>
            <person name="Birch D."/>
            <person name="Corkery R.W."/>
            <person name="Loughlin P.C."/>
            <person name="Scheer H."/>
            <person name="Willows R.D."/>
            <person name="Chen M."/>
        </authorList>
    </citation>
    <scope>NUCLEOTIDE SEQUENCE [LARGE SCALE GENOMIC DNA]</scope>
    <source>
        <strain evidence="1 2">C2206</strain>
    </source>
</reference>
<dbReference type="PANTHER" id="PTHR31094:SF2">
    <property type="entry name" value="RIKEN CDNA 2310061I04 GENE"/>
    <property type="match status" value="1"/>
</dbReference>
<dbReference type="AlphaFoldDB" id="A0A1Z3HUU2"/>
<dbReference type="SUPFAM" id="SSF54427">
    <property type="entry name" value="NTF2-like"/>
    <property type="match status" value="1"/>
</dbReference>
<name>A0A1Z3HUU2_9CYAN</name>
<accession>A0A1Z3HUU2</accession>
<dbReference type="InterPro" id="IPR018790">
    <property type="entry name" value="DUF2358"/>
</dbReference>
<dbReference type="InterPro" id="IPR032710">
    <property type="entry name" value="NTF2-like_dom_sf"/>
</dbReference>
<dbReference type="RefSeq" id="WP_080805166.1">
    <property type="nucleotide sequence ID" value="NZ_CP021983.2"/>
</dbReference>
<protein>
    <recommendedName>
        <fullName evidence="3">DUF2358 domain-containing protein</fullName>
    </recommendedName>
</protein>
<evidence type="ECO:0008006" key="3">
    <source>
        <dbReference type="Google" id="ProtNLM"/>
    </source>
</evidence>
<proteinExistence type="predicted"/>
<evidence type="ECO:0000313" key="2">
    <source>
        <dbReference type="Proteomes" id="UP000191901"/>
    </source>
</evidence>
<dbReference type="KEGG" id="hhg:XM38_050190"/>